<evidence type="ECO:0000256" key="6">
    <source>
        <dbReference type="ARBA" id="ARBA00023136"/>
    </source>
</evidence>
<dbReference type="InterPro" id="IPR005891">
    <property type="entry name" value="DevC"/>
</dbReference>
<keyword evidence="6 7" id="KW-0472">Membrane</keyword>
<evidence type="ECO:0000259" key="9">
    <source>
        <dbReference type="Pfam" id="PF12704"/>
    </source>
</evidence>
<evidence type="ECO:0000259" key="8">
    <source>
        <dbReference type="Pfam" id="PF02687"/>
    </source>
</evidence>
<dbReference type="RefSeq" id="WP_062534089.1">
    <property type="nucleotide sequence ID" value="NZ_DF970134.1"/>
</dbReference>
<evidence type="ECO:0000313" key="12">
    <source>
        <dbReference type="Proteomes" id="UP000253740"/>
    </source>
</evidence>
<dbReference type="PANTHER" id="PTHR43738:SF1">
    <property type="entry name" value="HEMIN TRANSPORT SYSTEM PERMEASE PROTEIN HRTB-RELATED"/>
    <property type="match status" value="1"/>
</dbReference>
<sequence length="385" mass="41536">MRVGELINPPPGTTLLAWRNLAHERARLAVTLVGIVFAVVLMGAQLGLLVGFARTASTLVDHADADLWITPEGTSNVDIAGRLPLARMYEARSVPGVARVDPYMVQFAFWKKPDGGTESVIVVGFDLATQRGAPWALTDGTPADLQRDDGVIVDHLYWDKLGITRLGQLVEINNLRVRVVGATSGIRTFTQSPHVFTTHARAQRLTLFPGYQTTYLLVKLAPGADRDAVRRALAARLPHVEVWTREGFARQTQRYWLITTGAGSALLLAAALGLLVGIVVVGQTLYASTVDRLAEYATLVALGAPTRYLNRVIVKQAAISAALGFVPGLAVTAAMAWLSRYGNTPMLLPGWLALLLAALTLGMCLLGSLVSIRRVTRIDPTMVFA</sequence>
<keyword evidence="4 7" id="KW-0812">Transmembrane</keyword>
<evidence type="ECO:0000256" key="5">
    <source>
        <dbReference type="ARBA" id="ARBA00022989"/>
    </source>
</evidence>
<dbReference type="InterPro" id="IPR025857">
    <property type="entry name" value="MacB_PCD"/>
</dbReference>
<name>A0A0K8QJH4_9GAMM</name>
<dbReference type="InterPro" id="IPR003838">
    <property type="entry name" value="ABC3_permease_C"/>
</dbReference>
<dbReference type="HOGENOM" id="CLU_000604_8_9_6"/>
<gene>
    <name evidence="10" type="ORF">MBSD_1615</name>
    <name evidence="11" type="ORF">MBSD_n0128</name>
</gene>
<feature type="domain" description="MacB-like periplasmic core" evidence="9">
    <location>
        <begin position="29"/>
        <end position="235"/>
    </location>
</feature>
<accession>A0A0K8QJH4</accession>
<dbReference type="OrthoDB" id="8578584at2"/>
<keyword evidence="5 7" id="KW-1133">Transmembrane helix</keyword>
<evidence type="ECO:0000256" key="7">
    <source>
        <dbReference type="SAM" id="Phobius"/>
    </source>
</evidence>
<feature type="transmembrane region" description="Helical" evidence="7">
    <location>
        <begin position="28"/>
        <end position="52"/>
    </location>
</feature>
<dbReference type="Pfam" id="PF02687">
    <property type="entry name" value="FtsX"/>
    <property type="match status" value="1"/>
</dbReference>
<dbReference type="PANTHER" id="PTHR43738">
    <property type="entry name" value="ABC TRANSPORTER, MEMBRANE PROTEIN"/>
    <property type="match status" value="1"/>
</dbReference>
<dbReference type="Proteomes" id="UP000253740">
    <property type="component" value="Unassembled WGS sequence"/>
</dbReference>
<dbReference type="Pfam" id="PF12704">
    <property type="entry name" value="MacB_PCD"/>
    <property type="match status" value="1"/>
</dbReference>
<dbReference type="STRING" id="1475481.GCA_000953855_00129"/>
<evidence type="ECO:0000256" key="4">
    <source>
        <dbReference type="ARBA" id="ARBA00022692"/>
    </source>
</evidence>
<proteinExistence type="predicted"/>
<organism evidence="11">
    <name type="scientific">Mizugakiibacter sediminis</name>
    <dbReference type="NCBI Taxonomy" id="1475481"/>
    <lineage>
        <taxon>Bacteria</taxon>
        <taxon>Pseudomonadati</taxon>
        <taxon>Pseudomonadota</taxon>
        <taxon>Gammaproteobacteria</taxon>
        <taxon>Lysobacterales</taxon>
        <taxon>Rhodanobacteraceae</taxon>
        <taxon>Mizugakiibacter</taxon>
    </lineage>
</organism>
<evidence type="ECO:0000256" key="2">
    <source>
        <dbReference type="ARBA" id="ARBA00022448"/>
    </source>
</evidence>
<dbReference type="EMBL" id="DF970134">
    <property type="protein sequence ID" value="GAP64846.1"/>
    <property type="molecule type" value="Genomic_DNA"/>
</dbReference>
<dbReference type="EMBL" id="DF952379">
    <property type="protein sequence ID" value="GAN45075.1"/>
    <property type="molecule type" value="Genomic_DNA"/>
</dbReference>
<reference evidence="10" key="1">
    <citation type="submission" date="2015-03" db="EMBL/GenBank/DDBJ databases">
        <title>Draft genome sequence of Mizugakiibacter sediminis skMP5.</title>
        <authorList>
            <person name="Watanabe T."/>
            <person name="Kojima H."/>
            <person name="Fukui M."/>
        </authorList>
    </citation>
    <scope>NUCLEOTIDE SEQUENCE</scope>
    <source>
        <strain evidence="10">SkMP5</strain>
    </source>
</reference>
<protein>
    <submittedName>
        <fullName evidence="10">ABC transporter permease</fullName>
    </submittedName>
    <submittedName>
        <fullName evidence="11">ABC transporter, permease protein</fullName>
    </submittedName>
</protein>
<dbReference type="AlphaFoldDB" id="A0A0K8QJH4"/>
<evidence type="ECO:0000256" key="1">
    <source>
        <dbReference type="ARBA" id="ARBA00004651"/>
    </source>
</evidence>
<keyword evidence="12" id="KW-1185">Reference proteome</keyword>
<dbReference type="InterPro" id="IPR051125">
    <property type="entry name" value="ABC-4/HrtB_transporter"/>
</dbReference>
<comment type="subcellular location">
    <subcellularLocation>
        <location evidence="1">Cell membrane</location>
        <topology evidence="1">Multi-pass membrane protein</topology>
    </subcellularLocation>
</comment>
<evidence type="ECO:0000313" key="11">
    <source>
        <dbReference type="EMBL" id="GAP64846.1"/>
    </source>
</evidence>
<dbReference type="GO" id="GO:0005886">
    <property type="term" value="C:plasma membrane"/>
    <property type="evidence" value="ECO:0007669"/>
    <property type="project" value="UniProtKB-SubCell"/>
</dbReference>
<reference evidence="11" key="2">
    <citation type="submission" date="2015-08" db="EMBL/GenBank/DDBJ databases">
        <title>Complete DNA Sequence of Pseudomonas syringae pv. actinidiae, the Causal Agent of Kiwifruit Canker Disease.</title>
        <authorList>
            <person name="Rikkerink E.H.A."/>
            <person name="Fineran P.C."/>
        </authorList>
    </citation>
    <scope>NUCLEOTIDE SEQUENCE</scope>
    <source>
        <strain evidence="11">SkMP5</strain>
    </source>
</reference>
<dbReference type="PIRSF" id="PIRSF031773">
    <property type="entry name" value="DevC"/>
    <property type="match status" value="1"/>
</dbReference>
<feature type="transmembrane region" description="Helical" evidence="7">
    <location>
        <begin position="350"/>
        <end position="372"/>
    </location>
</feature>
<keyword evidence="3" id="KW-1003">Cell membrane</keyword>
<evidence type="ECO:0000313" key="10">
    <source>
        <dbReference type="EMBL" id="GAN45075.1"/>
    </source>
</evidence>
<keyword evidence="2" id="KW-0813">Transport</keyword>
<feature type="transmembrane region" description="Helical" evidence="7">
    <location>
        <begin position="255"/>
        <end position="281"/>
    </location>
</feature>
<evidence type="ECO:0000256" key="3">
    <source>
        <dbReference type="ARBA" id="ARBA00022475"/>
    </source>
</evidence>
<feature type="transmembrane region" description="Helical" evidence="7">
    <location>
        <begin position="317"/>
        <end position="338"/>
    </location>
</feature>
<feature type="domain" description="ABC3 transporter permease C-terminal" evidence="8">
    <location>
        <begin position="268"/>
        <end position="380"/>
    </location>
</feature>